<dbReference type="InterPro" id="IPR008854">
    <property type="entry name" value="TPMT"/>
</dbReference>
<dbReference type="PANTHER" id="PTHR10259">
    <property type="entry name" value="THIOPURINE S-METHYLTRANSFERASE"/>
    <property type="match status" value="1"/>
</dbReference>
<comment type="subcellular location">
    <subcellularLocation>
        <location evidence="2 9">Cytoplasm</location>
    </subcellularLocation>
</comment>
<feature type="binding site" evidence="9">
    <location>
        <position position="45"/>
    </location>
    <ligand>
        <name>S-adenosyl-L-methionine</name>
        <dbReference type="ChEBI" id="CHEBI:59789"/>
    </ligand>
</feature>
<keyword evidence="7 9" id="KW-0808">Transferase</keyword>
<name>A0ABU3SUQ0_9ALTE</name>
<dbReference type="Gene3D" id="3.40.50.150">
    <property type="entry name" value="Vaccinia Virus protein VP39"/>
    <property type="match status" value="1"/>
</dbReference>
<protein>
    <recommendedName>
        <fullName evidence="4 9">Thiopurine S-methyltransferase</fullName>
        <ecNumber evidence="4 9">2.1.1.67</ecNumber>
    </recommendedName>
    <alternativeName>
        <fullName evidence="9">Thiopurine methyltransferase</fullName>
    </alternativeName>
</protein>
<accession>A0ABU3SUQ0</accession>
<dbReference type="PIRSF" id="PIRSF023956">
    <property type="entry name" value="Thiopurine_S-methyltransferase"/>
    <property type="match status" value="1"/>
</dbReference>
<evidence type="ECO:0000313" key="11">
    <source>
        <dbReference type="Proteomes" id="UP001247805"/>
    </source>
</evidence>
<comment type="caution">
    <text evidence="10">The sequence shown here is derived from an EMBL/GenBank/DDBJ whole genome shotgun (WGS) entry which is preliminary data.</text>
</comment>
<keyword evidence="6 9" id="KW-0489">Methyltransferase</keyword>
<evidence type="ECO:0000313" key="10">
    <source>
        <dbReference type="EMBL" id="MDU0353682.1"/>
    </source>
</evidence>
<dbReference type="EMBL" id="JAWDIO010000002">
    <property type="protein sequence ID" value="MDU0353682.1"/>
    <property type="molecule type" value="Genomic_DNA"/>
</dbReference>
<sequence>MEHDFWHQRWRNNEIGFHEIEGSYLLKSYFESLELSSAPRIFVPLCGKTRDIAWLLDRGVEVVANELNENAVIALFSELDVEPIVKPHGVFTQYSAPKLCVFVGDFFALNSVDIGALDGVYDRAAIVALPQSLRDKYTAHLLHITNYAQQLLVTFDYDQSLLAGPPFSVTADEVQRHYSAYYTVKQLYRDRIDGGFKGQKKVFDAVYLLQK</sequence>
<dbReference type="EC" id="2.1.1.67" evidence="4 9"/>
<organism evidence="10 11">
    <name type="scientific">Paraglaciecola aquimarina</name>
    <dbReference type="NCBI Taxonomy" id="1235557"/>
    <lineage>
        <taxon>Bacteria</taxon>
        <taxon>Pseudomonadati</taxon>
        <taxon>Pseudomonadota</taxon>
        <taxon>Gammaproteobacteria</taxon>
        <taxon>Alteromonadales</taxon>
        <taxon>Alteromonadaceae</taxon>
        <taxon>Paraglaciecola</taxon>
    </lineage>
</organism>
<evidence type="ECO:0000256" key="4">
    <source>
        <dbReference type="ARBA" id="ARBA00011905"/>
    </source>
</evidence>
<dbReference type="NCBIfam" id="TIGR03840">
    <property type="entry name" value="TMPT_Se_Te"/>
    <property type="match status" value="1"/>
</dbReference>
<evidence type="ECO:0000256" key="3">
    <source>
        <dbReference type="ARBA" id="ARBA00008145"/>
    </source>
</evidence>
<evidence type="ECO:0000256" key="1">
    <source>
        <dbReference type="ARBA" id="ARBA00000903"/>
    </source>
</evidence>
<dbReference type="PANTHER" id="PTHR10259:SF11">
    <property type="entry name" value="THIOPURINE S-METHYLTRANSFERASE"/>
    <property type="match status" value="1"/>
</dbReference>
<evidence type="ECO:0000256" key="5">
    <source>
        <dbReference type="ARBA" id="ARBA00022490"/>
    </source>
</evidence>
<dbReference type="PROSITE" id="PS51585">
    <property type="entry name" value="SAM_MT_TPMT"/>
    <property type="match status" value="1"/>
</dbReference>
<evidence type="ECO:0000256" key="9">
    <source>
        <dbReference type="HAMAP-Rule" id="MF_00812"/>
    </source>
</evidence>
<keyword evidence="8 9" id="KW-0949">S-adenosyl-L-methionine</keyword>
<feature type="binding site" evidence="9">
    <location>
        <position position="123"/>
    </location>
    <ligand>
        <name>S-adenosyl-L-methionine</name>
        <dbReference type="ChEBI" id="CHEBI:59789"/>
    </ligand>
</feature>
<dbReference type="RefSeq" id="WP_316025334.1">
    <property type="nucleotide sequence ID" value="NZ_JAWDIO010000002.1"/>
</dbReference>
<reference evidence="10 11" key="1">
    <citation type="submission" date="2023-10" db="EMBL/GenBank/DDBJ databases">
        <title>Glaciecola aquimarina strain GGW-M5 nov., isolated from a coastal seawater.</title>
        <authorList>
            <person name="Bayburt H."/>
            <person name="Kim J.M."/>
            <person name="Choi B.J."/>
            <person name="Jeon C.O."/>
        </authorList>
    </citation>
    <scope>NUCLEOTIDE SEQUENCE [LARGE SCALE GENOMIC DNA]</scope>
    <source>
        <strain evidence="10 11">KCTC 32108</strain>
    </source>
</reference>
<gene>
    <name evidence="10" type="primary">tmpT</name>
    <name evidence="9" type="synonym">tpm</name>
    <name evidence="10" type="ORF">RS130_06850</name>
</gene>
<proteinExistence type="inferred from homology"/>
<dbReference type="InterPro" id="IPR022474">
    <property type="entry name" value="Thiopur_S-MeTfrase_Se/Te_detox"/>
</dbReference>
<feature type="binding site" evidence="9">
    <location>
        <position position="66"/>
    </location>
    <ligand>
        <name>S-adenosyl-L-methionine</name>
        <dbReference type="ChEBI" id="CHEBI:59789"/>
    </ligand>
</feature>
<feature type="binding site" evidence="9">
    <location>
        <position position="10"/>
    </location>
    <ligand>
        <name>S-adenosyl-L-methionine</name>
        <dbReference type="ChEBI" id="CHEBI:59789"/>
    </ligand>
</feature>
<evidence type="ECO:0000256" key="8">
    <source>
        <dbReference type="ARBA" id="ARBA00022691"/>
    </source>
</evidence>
<dbReference type="Proteomes" id="UP001247805">
    <property type="component" value="Unassembled WGS sequence"/>
</dbReference>
<dbReference type="InterPro" id="IPR025835">
    <property type="entry name" value="Thiopurine_S-MeTrfase"/>
</dbReference>
<comment type="catalytic activity">
    <reaction evidence="1 9">
        <text>S-adenosyl-L-methionine + a thiopurine = S-adenosyl-L-homocysteine + a thiopurine S-methylether.</text>
        <dbReference type="EC" id="2.1.1.67"/>
    </reaction>
</comment>
<evidence type="ECO:0000256" key="7">
    <source>
        <dbReference type="ARBA" id="ARBA00022679"/>
    </source>
</evidence>
<evidence type="ECO:0000256" key="6">
    <source>
        <dbReference type="ARBA" id="ARBA00022603"/>
    </source>
</evidence>
<dbReference type="InterPro" id="IPR029063">
    <property type="entry name" value="SAM-dependent_MTases_sf"/>
</dbReference>
<dbReference type="HAMAP" id="MF_00812">
    <property type="entry name" value="Thiopur_methtran"/>
    <property type="match status" value="1"/>
</dbReference>
<dbReference type="GO" id="GO:0008119">
    <property type="term" value="F:thiopurine S-methyltransferase activity"/>
    <property type="evidence" value="ECO:0007669"/>
    <property type="project" value="UniProtKB-EC"/>
</dbReference>
<evidence type="ECO:0000256" key="2">
    <source>
        <dbReference type="ARBA" id="ARBA00004496"/>
    </source>
</evidence>
<comment type="similarity">
    <text evidence="3 9">Belongs to the class I-like SAM-binding methyltransferase superfamily. TPMT family.</text>
</comment>
<keyword evidence="11" id="KW-1185">Reference proteome</keyword>
<dbReference type="GO" id="GO:0032259">
    <property type="term" value="P:methylation"/>
    <property type="evidence" value="ECO:0007669"/>
    <property type="project" value="UniProtKB-KW"/>
</dbReference>
<dbReference type="SUPFAM" id="SSF53335">
    <property type="entry name" value="S-adenosyl-L-methionine-dependent methyltransferases"/>
    <property type="match status" value="1"/>
</dbReference>
<dbReference type="Pfam" id="PF05724">
    <property type="entry name" value="TPMT"/>
    <property type="match status" value="1"/>
</dbReference>
<keyword evidence="5 9" id="KW-0963">Cytoplasm</keyword>